<keyword evidence="11" id="KW-1133">Transmembrane helix</keyword>
<comment type="caution">
    <text evidence="16">The sequence shown here is derived from an EMBL/GenBank/DDBJ whole genome shotgun (WGS) entry which is preliminary data.</text>
</comment>
<dbReference type="Gene3D" id="2.10.50.10">
    <property type="entry name" value="Tumor Necrosis Factor Receptor, subunit A, domain 2"/>
    <property type="match status" value="1"/>
</dbReference>
<dbReference type="SUPFAM" id="SSF49265">
    <property type="entry name" value="Fibronectin type III"/>
    <property type="match status" value="1"/>
</dbReference>
<dbReference type="SMART" id="SM00219">
    <property type="entry name" value="TyrKc"/>
    <property type="match status" value="1"/>
</dbReference>
<dbReference type="Proteomes" id="UP001152795">
    <property type="component" value="Unassembled WGS sequence"/>
</dbReference>
<evidence type="ECO:0000256" key="10">
    <source>
        <dbReference type="ARBA" id="ARBA00022840"/>
    </source>
</evidence>
<dbReference type="EMBL" id="CACRXK020010123">
    <property type="protein sequence ID" value="CAB4018689.1"/>
    <property type="molecule type" value="Genomic_DNA"/>
</dbReference>
<evidence type="ECO:0000256" key="5">
    <source>
        <dbReference type="ARBA" id="ARBA00022679"/>
    </source>
</evidence>
<evidence type="ECO:0000256" key="3">
    <source>
        <dbReference type="ARBA" id="ARBA00022475"/>
    </source>
</evidence>
<evidence type="ECO:0000256" key="2">
    <source>
        <dbReference type="ARBA" id="ARBA00011902"/>
    </source>
</evidence>
<dbReference type="Gene3D" id="1.10.510.10">
    <property type="entry name" value="Transferase(Phosphotransferase) domain 1"/>
    <property type="match status" value="1"/>
</dbReference>
<evidence type="ECO:0000256" key="7">
    <source>
        <dbReference type="ARBA" id="ARBA00022729"/>
    </source>
</evidence>
<dbReference type="FunFam" id="1.10.510.10:FF:000268">
    <property type="entry name" value="Receptor protein-tyrosine kinase"/>
    <property type="match status" value="1"/>
</dbReference>
<dbReference type="GO" id="GO:0004714">
    <property type="term" value="F:transmembrane receptor protein tyrosine kinase activity"/>
    <property type="evidence" value="ECO:0007669"/>
    <property type="project" value="UniProtKB-EC"/>
</dbReference>
<dbReference type="InterPro" id="IPR001245">
    <property type="entry name" value="Ser-Thr/Tyr_kinase_cat_dom"/>
</dbReference>
<comment type="subcellular location">
    <subcellularLocation>
        <location evidence="1">Cell membrane</location>
        <topology evidence="1">Single-pass type I membrane protein</topology>
    </subcellularLocation>
</comment>
<dbReference type="PANTHER" id="PTHR46877:SF14">
    <property type="entry name" value="RECEPTOR PROTEIN-TYROSINE KINASE"/>
    <property type="match status" value="1"/>
</dbReference>
<dbReference type="SUPFAM" id="SSF56112">
    <property type="entry name" value="Protein kinase-like (PK-like)"/>
    <property type="match status" value="1"/>
</dbReference>
<protein>
    <recommendedName>
        <fullName evidence="2">receptor protein-tyrosine kinase</fullName>
        <ecNumber evidence="2">2.7.10.1</ecNumber>
    </recommendedName>
</protein>
<dbReference type="InterPro" id="IPR011641">
    <property type="entry name" value="Tyr-kin_ephrin_A/B_rcpt-like"/>
</dbReference>
<reference evidence="16" key="1">
    <citation type="submission" date="2020-04" db="EMBL/GenBank/DDBJ databases">
        <authorList>
            <person name="Alioto T."/>
            <person name="Alioto T."/>
            <person name="Gomez Garrido J."/>
        </authorList>
    </citation>
    <scope>NUCLEOTIDE SEQUENCE</scope>
    <source>
        <strain evidence="16">A484AB</strain>
    </source>
</reference>
<keyword evidence="5" id="KW-0808">Transferase</keyword>
<dbReference type="InterPro" id="IPR008266">
    <property type="entry name" value="Tyr_kinase_AS"/>
</dbReference>
<keyword evidence="9" id="KW-0418">Kinase</keyword>
<dbReference type="PROSITE" id="PS50011">
    <property type="entry name" value="PROTEIN_KINASE_DOM"/>
    <property type="match status" value="1"/>
</dbReference>
<keyword evidence="15" id="KW-0325">Glycoprotein</keyword>
<name>A0A7D9J0N8_PARCT</name>
<dbReference type="PANTHER" id="PTHR46877">
    <property type="entry name" value="EPH RECEPTOR A5"/>
    <property type="match status" value="1"/>
</dbReference>
<accession>A0A7D9J0N8</accession>
<organism evidence="16 17">
    <name type="scientific">Paramuricea clavata</name>
    <name type="common">Red gorgonian</name>
    <name type="synonym">Violescent sea-whip</name>
    <dbReference type="NCBI Taxonomy" id="317549"/>
    <lineage>
        <taxon>Eukaryota</taxon>
        <taxon>Metazoa</taxon>
        <taxon>Cnidaria</taxon>
        <taxon>Anthozoa</taxon>
        <taxon>Octocorallia</taxon>
        <taxon>Malacalcyonacea</taxon>
        <taxon>Plexauridae</taxon>
        <taxon>Paramuricea</taxon>
    </lineage>
</organism>
<proteinExistence type="predicted"/>
<gene>
    <name evidence="16" type="ORF">PACLA_8A037615</name>
</gene>
<dbReference type="SMART" id="SM01411">
    <property type="entry name" value="Ephrin_rec_like"/>
    <property type="match status" value="1"/>
</dbReference>
<dbReference type="InterPro" id="IPR011009">
    <property type="entry name" value="Kinase-like_dom_sf"/>
</dbReference>
<sequence>MMGQFKNLNVITLEGVVTRTTPLLIVTEFMENGSLDKYLKENDGVLNPLELLEMARGVASGMEYLARINFVHRDLAARNILVNAERSCKVADFGLSRDLDNTEDSEYESQGGKIPVRWTAPEAITYLKFSTASDIWSYGILLWEIMSFAERPYRNWRNAEVMERVAEGYRLPPPMNCPIIVHQLMKECWVSDRTKRPPFKEIVVQSGKVEYERERKSISSKSYIDVAACSALEIFVRLLKSIIVIEKEKNPEDFHTTHSLAGNGDTWTKDENVDCAISCAKGADYGFITKQINIKDAFADVIYVAMETSFSTDNTYNNSLGIYLYNGMAQPPATYKPAFRHFFLQNFSLIYIVKNSTASARNGVKWTHIFKFHKNYSKKIILAVKGVGVCARVYSMKVYYYYCGEKYFKGVRFPKTVSPFQGWKKVEANCSLNSSPSDQRKTTRGFCGHHGTWNISMGMGCFCMEGFQHNSLKKCTPCPTGHFKPKSSNESCQTCPNKSNNTVDRTSCKCMEGYFHSTPKAVPTTAPCFGPITEKLNMRINKFPNNKTVKVTWNAVKVNEEIRYSLHYDVQCFMCDKGRKCHMACENAHYQPRQNNVTETFVDVSNLHPGHRYKFRVYPKTVINRFIGKVNWSYTETELFQVQVAGT</sequence>
<dbReference type="Pfam" id="PF07699">
    <property type="entry name" value="Ephrin_rec_like"/>
    <property type="match status" value="1"/>
</dbReference>
<keyword evidence="3" id="KW-1003">Cell membrane</keyword>
<dbReference type="OrthoDB" id="5990031at2759"/>
<dbReference type="AlphaFoldDB" id="A0A7D9J0N8"/>
<dbReference type="InterPro" id="IPR013783">
    <property type="entry name" value="Ig-like_fold"/>
</dbReference>
<dbReference type="PROSITE" id="PS00109">
    <property type="entry name" value="PROTEIN_KINASE_TYR"/>
    <property type="match status" value="1"/>
</dbReference>
<evidence type="ECO:0000256" key="15">
    <source>
        <dbReference type="ARBA" id="ARBA00023180"/>
    </source>
</evidence>
<keyword evidence="7" id="KW-0732">Signal</keyword>
<evidence type="ECO:0000313" key="17">
    <source>
        <dbReference type="Proteomes" id="UP001152795"/>
    </source>
</evidence>
<dbReference type="InterPro" id="IPR000719">
    <property type="entry name" value="Prot_kinase_dom"/>
</dbReference>
<dbReference type="GO" id="GO:0005886">
    <property type="term" value="C:plasma membrane"/>
    <property type="evidence" value="ECO:0007669"/>
    <property type="project" value="UniProtKB-SubCell"/>
</dbReference>
<keyword evidence="10" id="KW-0067">ATP-binding</keyword>
<evidence type="ECO:0000256" key="8">
    <source>
        <dbReference type="ARBA" id="ARBA00022741"/>
    </source>
</evidence>
<keyword evidence="13" id="KW-0829">Tyrosine-protein kinase</keyword>
<dbReference type="Pfam" id="PF00041">
    <property type="entry name" value="fn3"/>
    <property type="match status" value="1"/>
</dbReference>
<dbReference type="GO" id="GO:0005524">
    <property type="term" value="F:ATP binding"/>
    <property type="evidence" value="ECO:0007669"/>
    <property type="project" value="UniProtKB-KW"/>
</dbReference>
<dbReference type="GO" id="GO:0048013">
    <property type="term" value="P:ephrin receptor signaling pathway"/>
    <property type="evidence" value="ECO:0007669"/>
    <property type="project" value="UniProtKB-ARBA"/>
</dbReference>
<keyword evidence="14 16" id="KW-0675">Receptor</keyword>
<dbReference type="InterPro" id="IPR003961">
    <property type="entry name" value="FN3_dom"/>
</dbReference>
<evidence type="ECO:0000256" key="12">
    <source>
        <dbReference type="ARBA" id="ARBA00023136"/>
    </source>
</evidence>
<keyword evidence="4" id="KW-0597">Phosphoprotein</keyword>
<evidence type="ECO:0000313" key="16">
    <source>
        <dbReference type="EMBL" id="CAB4018689.1"/>
    </source>
</evidence>
<keyword evidence="6" id="KW-0812">Transmembrane</keyword>
<dbReference type="InterPro" id="IPR036116">
    <property type="entry name" value="FN3_sf"/>
</dbReference>
<keyword evidence="17" id="KW-1185">Reference proteome</keyword>
<evidence type="ECO:0000256" key="13">
    <source>
        <dbReference type="ARBA" id="ARBA00023137"/>
    </source>
</evidence>
<evidence type="ECO:0000256" key="6">
    <source>
        <dbReference type="ARBA" id="ARBA00022692"/>
    </source>
</evidence>
<evidence type="ECO:0000256" key="4">
    <source>
        <dbReference type="ARBA" id="ARBA00022553"/>
    </source>
</evidence>
<evidence type="ECO:0000256" key="1">
    <source>
        <dbReference type="ARBA" id="ARBA00004251"/>
    </source>
</evidence>
<evidence type="ECO:0000256" key="9">
    <source>
        <dbReference type="ARBA" id="ARBA00022777"/>
    </source>
</evidence>
<dbReference type="Gene3D" id="2.60.40.10">
    <property type="entry name" value="Immunoglobulins"/>
    <property type="match status" value="1"/>
</dbReference>
<dbReference type="CDD" id="cd00063">
    <property type="entry name" value="FN3"/>
    <property type="match status" value="1"/>
</dbReference>
<keyword evidence="8" id="KW-0547">Nucleotide-binding</keyword>
<evidence type="ECO:0000256" key="14">
    <source>
        <dbReference type="ARBA" id="ARBA00023170"/>
    </source>
</evidence>
<dbReference type="Pfam" id="PF07714">
    <property type="entry name" value="PK_Tyr_Ser-Thr"/>
    <property type="match status" value="1"/>
</dbReference>
<dbReference type="InterPro" id="IPR020635">
    <property type="entry name" value="Tyr_kinase_cat_dom"/>
</dbReference>
<dbReference type="PRINTS" id="PR00109">
    <property type="entry name" value="TYRKINASE"/>
</dbReference>
<dbReference type="InterPro" id="IPR050449">
    <property type="entry name" value="Ephrin_rcpt_TKs"/>
</dbReference>
<keyword evidence="12" id="KW-0472">Membrane</keyword>
<evidence type="ECO:0000256" key="11">
    <source>
        <dbReference type="ARBA" id="ARBA00022989"/>
    </source>
</evidence>
<dbReference type="EC" id="2.7.10.1" evidence="2"/>